<feature type="transmembrane region" description="Helical" evidence="8">
    <location>
        <begin position="306"/>
        <end position="324"/>
    </location>
</feature>
<comment type="subcellular location">
    <subcellularLocation>
        <location evidence="1">Membrane</location>
        <topology evidence="1">Multi-pass membrane protein</topology>
    </subcellularLocation>
</comment>
<feature type="transmembrane region" description="Helical" evidence="8">
    <location>
        <begin position="134"/>
        <end position="155"/>
    </location>
</feature>
<dbReference type="Gene3D" id="1.20.1530.20">
    <property type="match status" value="1"/>
</dbReference>
<dbReference type="GO" id="GO:0016020">
    <property type="term" value="C:membrane"/>
    <property type="evidence" value="ECO:0007669"/>
    <property type="project" value="UniProtKB-SubCell"/>
</dbReference>
<dbReference type="InterPro" id="IPR006153">
    <property type="entry name" value="Cation/H_exchanger_TM"/>
</dbReference>
<dbReference type="GO" id="GO:0015297">
    <property type="term" value="F:antiporter activity"/>
    <property type="evidence" value="ECO:0007669"/>
    <property type="project" value="InterPro"/>
</dbReference>
<feature type="transmembrane region" description="Helical" evidence="8">
    <location>
        <begin position="104"/>
        <end position="122"/>
    </location>
</feature>
<dbReference type="InterPro" id="IPR050794">
    <property type="entry name" value="CPA2_transporter"/>
</dbReference>
<evidence type="ECO:0000256" key="7">
    <source>
        <dbReference type="SAM" id="MobiDB-lite"/>
    </source>
</evidence>
<gene>
    <name evidence="10" type="ORF">CVT26_014151</name>
</gene>
<evidence type="ECO:0000256" key="2">
    <source>
        <dbReference type="ARBA" id="ARBA00022448"/>
    </source>
</evidence>
<evidence type="ECO:0000256" key="4">
    <source>
        <dbReference type="ARBA" id="ARBA00022989"/>
    </source>
</evidence>
<dbReference type="FunCoup" id="A0A409VUG0">
    <property type="interactions" value="15"/>
</dbReference>
<keyword evidence="6 8" id="KW-0472">Membrane</keyword>
<feature type="domain" description="Cation/H+ exchanger transmembrane" evidence="9">
    <location>
        <begin position="91"/>
        <end position="470"/>
    </location>
</feature>
<keyword evidence="5" id="KW-0406">Ion transport</keyword>
<dbReference type="EMBL" id="NHYE01005559">
    <property type="protein sequence ID" value="PPQ69888.1"/>
    <property type="molecule type" value="Genomic_DNA"/>
</dbReference>
<accession>A0A409VUG0</accession>
<feature type="transmembrane region" description="Helical" evidence="8">
    <location>
        <begin position="422"/>
        <end position="442"/>
    </location>
</feature>
<dbReference type="AlphaFoldDB" id="A0A409VUG0"/>
<dbReference type="PANTHER" id="PTHR32468">
    <property type="entry name" value="CATION/H + ANTIPORTER"/>
    <property type="match status" value="1"/>
</dbReference>
<reference evidence="10 11" key="1">
    <citation type="journal article" date="2018" name="Evol. Lett.">
        <title>Horizontal gene cluster transfer increased hallucinogenic mushroom diversity.</title>
        <authorList>
            <person name="Reynolds H.T."/>
            <person name="Vijayakumar V."/>
            <person name="Gluck-Thaler E."/>
            <person name="Korotkin H.B."/>
            <person name="Matheny P.B."/>
            <person name="Slot J.C."/>
        </authorList>
    </citation>
    <scope>NUCLEOTIDE SEQUENCE [LARGE SCALE GENOMIC DNA]</scope>
    <source>
        <strain evidence="10 11">SRW20</strain>
    </source>
</reference>
<evidence type="ECO:0000256" key="3">
    <source>
        <dbReference type="ARBA" id="ARBA00022692"/>
    </source>
</evidence>
<evidence type="ECO:0000313" key="10">
    <source>
        <dbReference type="EMBL" id="PPQ69888.1"/>
    </source>
</evidence>
<evidence type="ECO:0000256" key="6">
    <source>
        <dbReference type="ARBA" id="ARBA00023136"/>
    </source>
</evidence>
<feature type="region of interest" description="Disordered" evidence="7">
    <location>
        <begin position="485"/>
        <end position="504"/>
    </location>
</feature>
<feature type="transmembrane region" description="Helical" evidence="8">
    <location>
        <begin position="267"/>
        <end position="285"/>
    </location>
</feature>
<keyword evidence="4 8" id="KW-1133">Transmembrane helix</keyword>
<evidence type="ECO:0000256" key="1">
    <source>
        <dbReference type="ARBA" id="ARBA00004141"/>
    </source>
</evidence>
<dbReference type="Pfam" id="PF00999">
    <property type="entry name" value="Na_H_Exchanger"/>
    <property type="match status" value="1"/>
</dbReference>
<feature type="transmembrane region" description="Helical" evidence="8">
    <location>
        <begin position="237"/>
        <end position="261"/>
    </location>
</feature>
<evidence type="ECO:0000259" key="9">
    <source>
        <dbReference type="Pfam" id="PF00999"/>
    </source>
</evidence>
<sequence>MGEFSRQVLDLFSRDNVTEQVRAFLPSFSNLSIDKKLKGGVISGANPTVYNSLDPFQLWVIQLGEAPSNFRLEFPDEFCRVAVIIMTTTQLLSMLLSRIRQPRVIAEVIAGVILGPTAMGHIPKFTQTIFPTSSIPMLTLTSTIGLILFLFLVGLEIDTRLMKRNLMSSASVSLAGLIVPLGLGAALGVGIYREFVSPTVNFGYFLLFVAVAVGITAFPVLCRILTELKLLDTEVGLVTLSAGVGNDVVGWILLALTVALVNASSGLTALWVLLASAGYTIFLLYPGRWAIRWLAVRTGSLEQGSPTLSMMAIILFTVFISAFYTDIIGVHPIFGGFLAGLIIPHDNGFAISIVEKLEDLVSITFLPLYFVLSGLKTNLSLLNTGVIWGYIVVICLVAFSSKFIACATAARFNGYTWRESGAIGALMSCKGLVELIVLNIGLQANILTTTTFSMFVVHALILTFMTTPLVLLFYPAKYRVHHKSEKKDGEEAAVPSQSSSPDGHKTRFAIVLDKMEALPPAMTLSQLLQSPHVASRSSVFSSINEKAIEAGFDITDVHHPSSAITIEALRLMELTSRTSAVLRSQEAESLIYNDPVVSVYRTFGQLNNFQVSANLSVVNFDEFPETIANHVTETKSQMVIIPWPRGAVSVSDDGSHDHGLHATTRNPFDGAFHRTTAQDQTNSFVYSEYIRKVFASSPSDTALFVDRGVVNPPTGATRQHLFLAFFGGPDDRLALSFLVQLCERPSVTATVVRLIKTDPSISTPPQAALSPTPHQASCTLAAADTVYGQHNTQTRLASDTADNILWDQYTRASAPRPANVASALSRMTFLTESTSTPLRRVTEMVKAEAAASQADSKTLIVLAGRSRRMAVESLGAELRTLTSDGSSISSSVPKTLGDVGAALVAAGVNASLLILQAAPSANA</sequence>
<dbReference type="InterPro" id="IPR038770">
    <property type="entry name" value="Na+/solute_symporter_sf"/>
</dbReference>
<dbReference type="OrthoDB" id="2687058at2759"/>
<dbReference type="GO" id="GO:1902600">
    <property type="term" value="P:proton transmembrane transport"/>
    <property type="evidence" value="ECO:0007669"/>
    <property type="project" value="InterPro"/>
</dbReference>
<proteinExistence type="predicted"/>
<protein>
    <recommendedName>
        <fullName evidence="9">Cation/H+ exchanger transmembrane domain-containing protein</fullName>
    </recommendedName>
</protein>
<keyword evidence="11" id="KW-1185">Reference proteome</keyword>
<feature type="transmembrane region" description="Helical" evidence="8">
    <location>
        <begin position="204"/>
        <end position="225"/>
    </location>
</feature>
<evidence type="ECO:0000256" key="8">
    <source>
        <dbReference type="SAM" id="Phobius"/>
    </source>
</evidence>
<evidence type="ECO:0000313" key="11">
    <source>
        <dbReference type="Proteomes" id="UP000284706"/>
    </source>
</evidence>
<dbReference type="PANTHER" id="PTHR32468:SF0">
    <property type="entry name" value="K(+)_H(+) ANTIPORTER 1"/>
    <property type="match status" value="1"/>
</dbReference>
<name>A0A409VUG0_9AGAR</name>
<feature type="transmembrane region" description="Helical" evidence="8">
    <location>
        <begin position="357"/>
        <end position="375"/>
    </location>
</feature>
<feature type="transmembrane region" description="Helical" evidence="8">
    <location>
        <begin position="167"/>
        <end position="192"/>
    </location>
</feature>
<keyword evidence="2" id="KW-0813">Transport</keyword>
<comment type="caution">
    <text evidence="10">The sequence shown here is derived from an EMBL/GenBank/DDBJ whole genome shotgun (WGS) entry which is preliminary data.</text>
</comment>
<organism evidence="10 11">
    <name type="scientific">Gymnopilus dilepis</name>
    <dbReference type="NCBI Taxonomy" id="231916"/>
    <lineage>
        <taxon>Eukaryota</taxon>
        <taxon>Fungi</taxon>
        <taxon>Dikarya</taxon>
        <taxon>Basidiomycota</taxon>
        <taxon>Agaricomycotina</taxon>
        <taxon>Agaricomycetes</taxon>
        <taxon>Agaricomycetidae</taxon>
        <taxon>Agaricales</taxon>
        <taxon>Agaricineae</taxon>
        <taxon>Hymenogastraceae</taxon>
        <taxon>Gymnopilus</taxon>
    </lineage>
</organism>
<evidence type="ECO:0000256" key="5">
    <source>
        <dbReference type="ARBA" id="ARBA00023065"/>
    </source>
</evidence>
<dbReference type="InParanoid" id="A0A409VUG0"/>
<feature type="transmembrane region" description="Helical" evidence="8">
    <location>
        <begin position="454"/>
        <end position="474"/>
    </location>
</feature>
<dbReference type="Proteomes" id="UP000284706">
    <property type="component" value="Unassembled WGS sequence"/>
</dbReference>
<keyword evidence="3 8" id="KW-0812">Transmembrane</keyword>
<feature type="transmembrane region" description="Helical" evidence="8">
    <location>
        <begin position="387"/>
        <end position="410"/>
    </location>
</feature>